<keyword evidence="5 8" id="KW-1133">Transmembrane helix</keyword>
<dbReference type="Proteomes" id="UP000267246">
    <property type="component" value="Unassembled WGS sequence"/>
</dbReference>
<feature type="transmembrane region" description="Helical" evidence="8">
    <location>
        <begin position="93"/>
        <end position="113"/>
    </location>
</feature>
<evidence type="ECO:0000256" key="8">
    <source>
        <dbReference type="SAM" id="Phobius"/>
    </source>
</evidence>
<dbReference type="PANTHER" id="PTHR32024">
    <property type="entry name" value="TRK SYSTEM POTASSIUM UPTAKE PROTEIN TRKG-RELATED"/>
    <property type="match status" value="1"/>
</dbReference>
<evidence type="ECO:0000256" key="6">
    <source>
        <dbReference type="ARBA" id="ARBA00023065"/>
    </source>
</evidence>
<dbReference type="InterPro" id="IPR003445">
    <property type="entry name" value="Cat_transpt"/>
</dbReference>
<protein>
    <submittedName>
        <fullName evidence="9">Trk-type K+ transport system membrane component</fullName>
    </submittedName>
</protein>
<feature type="transmembrane region" description="Helical" evidence="8">
    <location>
        <begin position="297"/>
        <end position="318"/>
    </location>
</feature>
<evidence type="ECO:0000313" key="10">
    <source>
        <dbReference type="Proteomes" id="UP000267246"/>
    </source>
</evidence>
<reference evidence="9 10" key="1">
    <citation type="submission" date="2018-10" db="EMBL/GenBank/DDBJ databases">
        <title>Genomic Encyclopedia of Archaeal and Bacterial Type Strains, Phase II (KMG-II): from individual species to whole genera.</title>
        <authorList>
            <person name="Goeker M."/>
        </authorList>
    </citation>
    <scope>NUCLEOTIDE SEQUENCE [LARGE SCALE GENOMIC DNA]</scope>
    <source>
        <strain evidence="9 10">ATCC 29870</strain>
    </source>
</reference>
<organism evidence="9 10">
    <name type="scientific">Metamycoplasma subdolum</name>
    <dbReference type="NCBI Taxonomy" id="92407"/>
    <lineage>
        <taxon>Bacteria</taxon>
        <taxon>Bacillati</taxon>
        <taxon>Mycoplasmatota</taxon>
        <taxon>Mycoplasmoidales</taxon>
        <taxon>Metamycoplasmataceae</taxon>
        <taxon>Metamycoplasma</taxon>
    </lineage>
</organism>
<dbReference type="EMBL" id="REFI01000005">
    <property type="protein sequence ID" value="RMA79125.1"/>
    <property type="molecule type" value="Genomic_DNA"/>
</dbReference>
<evidence type="ECO:0000256" key="4">
    <source>
        <dbReference type="ARBA" id="ARBA00022692"/>
    </source>
</evidence>
<accession>A0A3M0A9R3</accession>
<dbReference type="Pfam" id="PF02386">
    <property type="entry name" value="TrkH"/>
    <property type="match status" value="1"/>
</dbReference>
<feature type="transmembrane region" description="Helical" evidence="8">
    <location>
        <begin position="23"/>
        <end position="44"/>
    </location>
</feature>
<keyword evidence="6" id="KW-0406">Ion transport</keyword>
<name>A0A3M0A9R3_9BACT</name>
<evidence type="ECO:0000313" key="9">
    <source>
        <dbReference type="EMBL" id="RMA79125.1"/>
    </source>
</evidence>
<evidence type="ECO:0000256" key="7">
    <source>
        <dbReference type="ARBA" id="ARBA00023136"/>
    </source>
</evidence>
<dbReference type="GO" id="GO:0005886">
    <property type="term" value="C:plasma membrane"/>
    <property type="evidence" value="ECO:0007669"/>
    <property type="project" value="UniProtKB-SubCell"/>
</dbReference>
<evidence type="ECO:0000256" key="2">
    <source>
        <dbReference type="ARBA" id="ARBA00022448"/>
    </source>
</evidence>
<evidence type="ECO:0000256" key="3">
    <source>
        <dbReference type="ARBA" id="ARBA00022475"/>
    </source>
</evidence>
<keyword evidence="4 8" id="KW-0812">Transmembrane</keyword>
<keyword evidence="10" id="KW-1185">Reference proteome</keyword>
<keyword evidence="7 8" id="KW-0472">Membrane</keyword>
<dbReference type="RefSeq" id="WP_121940663.1">
    <property type="nucleotide sequence ID" value="NZ_CP137846.1"/>
</dbReference>
<evidence type="ECO:0000256" key="1">
    <source>
        <dbReference type="ARBA" id="ARBA00004651"/>
    </source>
</evidence>
<evidence type="ECO:0000256" key="5">
    <source>
        <dbReference type="ARBA" id="ARBA00022989"/>
    </source>
</evidence>
<feature type="transmembrane region" description="Helical" evidence="8">
    <location>
        <begin position="252"/>
        <end position="276"/>
    </location>
</feature>
<proteinExistence type="predicted"/>
<gene>
    <name evidence="9" type="ORF">JN00_0177</name>
</gene>
<dbReference type="OrthoDB" id="9810952at2"/>
<keyword evidence="3" id="KW-1003">Cell membrane</keyword>
<dbReference type="GO" id="GO:0030001">
    <property type="term" value="P:metal ion transport"/>
    <property type="evidence" value="ECO:0007669"/>
    <property type="project" value="UniProtKB-ARBA"/>
</dbReference>
<feature type="transmembrane region" description="Helical" evidence="8">
    <location>
        <begin position="489"/>
        <end position="510"/>
    </location>
</feature>
<dbReference type="GO" id="GO:0008324">
    <property type="term" value="F:monoatomic cation transmembrane transporter activity"/>
    <property type="evidence" value="ECO:0007669"/>
    <property type="project" value="InterPro"/>
</dbReference>
<feature type="transmembrane region" description="Helical" evidence="8">
    <location>
        <begin position="421"/>
        <end position="443"/>
    </location>
</feature>
<feature type="transmembrane region" description="Helical" evidence="8">
    <location>
        <begin position="149"/>
        <end position="170"/>
    </location>
</feature>
<keyword evidence="2" id="KW-0813">Transport</keyword>
<comment type="caution">
    <text evidence="9">The sequence shown here is derived from an EMBL/GenBank/DDBJ whole genome shotgun (WGS) entry which is preliminary data.</text>
</comment>
<feature type="transmembrane region" description="Helical" evidence="8">
    <location>
        <begin position="367"/>
        <end position="400"/>
    </location>
</feature>
<sequence>MKAQLIRHKRSNRFFNFFKRLGVIKYIFIVYILVILIASLLLYWPISHNKEYLTKNNLKVTYMNCFFLAASAFSDTGLTTMPIAFTFNMFGQAVVAIAILIGGLGVFTLKFYIFTTLFSFKLNIFNSEQIQSERGGGNNIGETKKIIKVSITFLLIALLAGFIIFSLIFYTSGDGLFNNKKYEFGPKWEDGMTLSQKIKPGEFNPYEIESQNPYKNFSLSFRYGVFHTISSLNNAGFDIIGSKSLQPYYKNYALQIFTMIYIFLGGIGYPVIYDVYSKIKSLDKRNPRHRFTLFTKLSLVTYLFVTTIGFLLVLTFSATSKIHNQFWNNQNYGTHGEKTWAIFFQTISTRSAGFATVDIYHFNHQSIIILGILMFIGFSPVSTAGGIRSITIGVIFLSIITMIIGKKRVTAFKREIGKETLYKAINILVIGCLIILIGTLILYSNANLNDALNGKTYDLTHAFFEICSAFGTSGLTVGLTAQTKVASKILLIIWMIIGQLGIQQTVLIWGRGKSRSEHYRRIYEDVAIG</sequence>
<dbReference type="AlphaFoldDB" id="A0A3M0A9R3"/>
<comment type="subcellular location">
    <subcellularLocation>
        <location evidence="1">Cell membrane</location>
        <topology evidence="1">Multi-pass membrane protein</topology>
    </subcellularLocation>
</comment>
<dbReference type="PANTHER" id="PTHR32024:SF1">
    <property type="entry name" value="KTR SYSTEM POTASSIUM UPTAKE PROTEIN B"/>
    <property type="match status" value="1"/>
</dbReference>